<proteinExistence type="predicted"/>
<comment type="caution">
    <text evidence="1">The sequence shown here is derived from an EMBL/GenBank/DDBJ whole genome shotgun (WGS) entry which is preliminary data.</text>
</comment>
<gene>
    <name evidence="1" type="ORF">L596_021772</name>
</gene>
<evidence type="ECO:0000313" key="2">
    <source>
        <dbReference type="Proteomes" id="UP000298663"/>
    </source>
</evidence>
<dbReference type="AlphaFoldDB" id="A0A4U5MJR9"/>
<sequence>MCLFRAAANVLTMATSDLCGVTFNDDVASVCRTVQDDRDAQFLRFDFEPHFDAGNGERASCVNRSILIAFSLPPYPGGSCGRRYFCACDAPDKSLTKVLNGIIKALANAATSHELMRRHRAAARLISAV</sequence>
<keyword evidence="2" id="KW-1185">Reference proteome</keyword>
<dbReference type="Proteomes" id="UP000298663">
    <property type="component" value="Unassembled WGS sequence"/>
</dbReference>
<organism evidence="1 2">
    <name type="scientific">Steinernema carpocapsae</name>
    <name type="common">Entomopathogenic nematode</name>
    <dbReference type="NCBI Taxonomy" id="34508"/>
    <lineage>
        <taxon>Eukaryota</taxon>
        <taxon>Metazoa</taxon>
        <taxon>Ecdysozoa</taxon>
        <taxon>Nematoda</taxon>
        <taxon>Chromadorea</taxon>
        <taxon>Rhabditida</taxon>
        <taxon>Tylenchina</taxon>
        <taxon>Panagrolaimomorpha</taxon>
        <taxon>Strongyloidoidea</taxon>
        <taxon>Steinernematidae</taxon>
        <taxon>Steinernema</taxon>
    </lineage>
</organism>
<evidence type="ECO:0000313" key="1">
    <source>
        <dbReference type="EMBL" id="TKR69634.1"/>
    </source>
</evidence>
<protein>
    <submittedName>
        <fullName evidence="1">Uncharacterized protein</fullName>
    </submittedName>
</protein>
<dbReference type="EMBL" id="AZBU02000007">
    <property type="protein sequence ID" value="TKR69634.1"/>
    <property type="molecule type" value="Genomic_DNA"/>
</dbReference>
<reference evidence="1 2" key="2">
    <citation type="journal article" date="2019" name="G3 (Bethesda)">
        <title>Hybrid Assembly of the Genome of the Entomopathogenic Nematode Steinernema carpocapsae Identifies the X-Chromosome.</title>
        <authorList>
            <person name="Serra L."/>
            <person name="Macchietto M."/>
            <person name="Macias-Munoz A."/>
            <person name="McGill C.J."/>
            <person name="Rodriguez I.M."/>
            <person name="Rodriguez B."/>
            <person name="Murad R."/>
            <person name="Mortazavi A."/>
        </authorList>
    </citation>
    <scope>NUCLEOTIDE SEQUENCE [LARGE SCALE GENOMIC DNA]</scope>
    <source>
        <strain evidence="1 2">ALL</strain>
    </source>
</reference>
<name>A0A4U5MJR9_STECR</name>
<accession>A0A4U5MJR9</accession>
<reference evidence="1 2" key="1">
    <citation type="journal article" date="2015" name="Genome Biol.">
        <title>Comparative genomics of Steinernema reveals deeply conserved gene regulatory networks.</title>
        <authorList>
            <person name="Dillman A.R."/>
            <person name="Macchietto M."/>
            <person name="Porter C.F."/>
            <person name="Rogers A."/>
            <person name="Williams B."/>
            <person name="Antoshechkin I."/>
            <person name="Lee M.M."/>
            <person name="Goodwin Z."/>
            <person name="Lu X."/>
            <person name="Lewis E.E."/>
            <person name="Goodrich-Blair H."/>
            <person name="Stock S.P."/>
            <person name="Adams B.J."/>
            <person name="Sternberg P.W."/>
            <person name="Mortazavi A."/>
        </authorList>
    </citation>
    <scope>NUCLEOTIDE SEQUENCE [LARGE SCALE GENOMIC DNA]</scope>
    <source>
        <strain evidence="1 2">ALL</strain>
    </source>
</reference>